<feature type="compositionally biased region" description="Low complexity" evidence="2">
    <location>
        <begin position="7"/>
        <end position="18"/>
    </location>
</feature>
<accession>A0A938YFL3</accession>
<name>A0A938YFL3_9ACTN</name>
<dbReference type="Proteomes" id="UP000663792">
    <property type="component" value="Unassembled WGS sequence"/>
</dbReference>
<dbReference type="PANTHER" id="PTHR18964">
    <property type="entry name" value="ROK (REPRESSOR, ORF, KINASE) FAMILY"/>
    <property type="match status" value="1"/>
</dbReference>
<dbReference type="InterPro" id="IPR043129">
    <property type="entry name" value="ATPase_NBD"/>
</dbReference>
<proteinExistence type="inferred from homology"/>
<dbReference type="PANTHER" id="PTHR18964:SF173">
    <property type="entry name" value="GLUCOKINASE"/>
    <property type="match status" value="1"/>
</dbReference>
<dbReference type="RefSeq" id="WP_205259863.1">
    <property type="nucleotide sequence ID" value="NZ_JAERWK010000008.1"/>
</dbReference>
<evidence type="ECO:0000313" key="3">
    <source>
        <dbReference type="EMBL" id="MBM9466925.1"/>
    </source>
</evidence>
<reference evidence="3" key="1">
    <citation type="submission" date="2021-01" db="EMBL/GenBank/DDBJ databases">
        <title>YIM 132084 draft genome.</title>
        <authorList>
            <person name="An D."/>
        </authorList>
    </citation>
    <scope>NUCLEOTIDE SEQUENCE</scope>
    <source>
        <strain evidence="3">YIM 132084</strain>
    </source>
</reference>
<evidence type="ECO:0000256" key="2">
    <source>
        <dbReference type="SAM" id="MobiDB-lite"/>
    </source>
</evidence>
<comment type="caution">
    <text evidence="3">The sequence shown here is derived from an EMBL/GenBank/DDBJ whole genome shotgun (WGS) entry which is preliminary data.</text>
</comment>
<protein>
    <submittedName>
        <fullName evidence="3">ROK family protein</fullName>
    </submittedName>
</protein>
<dbReference type="InterPro" id="IPR000600">
    <property type="entry name" value="ROK"/>
</dbReference>
<keyword evidence="4" id="KW-1185">Reference proteome</keyword>
<dbReference type="Gene3D" id="3.30.420.40">
    <property type="match status" value="2"/>
</dbReference>
<dbReference type="InterPro" id="IPR049874">
    <property type="entry name" value="ROK_cs"/>
</dbReference>
<dbReference type="PROSITE" id="PS01125">
    <property type="entry name" value="ROK"/>
    <property type="match status" value="1"/>
</dbReference>
<gene>
    <name evidence="3" type="ORF">JL106_06465</name>
</gene>
<dbReference type="EMBL" id="JAERWK010000008">
    <property type="protein sequence ID" value="MBM9466925.1"/>
    <property type="molecule type" value="Genomic_DNA"/>
</dbReference>
<evidence type="ECO:0000313" key="4">
    <source>
        <dbReference type="Proteomes" id="UP000663792"/>
    </source>
</evidence>
<sequence>MTRVARRTGTGAPAAAPDTDPDPDRTPDPVGRTTIGIDIGGTSVRAGVVDADGAVLDQARAATPSTVAATEDVIVDLVGRLAPRFRGTAPVGAVGLAVAGFLDRDRTTVLFAPHLAWRAAPVPEVIARRVGVPVVMDHDVNAAAWAEYRSGALAGARVGLLIALGTGIGAGLVVDGTIYRGAHGVAPELGHLTVVPDGRPCACGKRGCWERYCSGTALATTAGELWAQQDAPVLRSLVPEGPDGLTGSLVALAAAQGDPVAVAAMADLAGWLARGLALVADVLDPDVVAIGGGVSRSAEAFLPDAVAGFGSMVTGSAHRALPEVRVARFGGGAGLLGAAWLAEQSLHEPPGRAVAGAGNGRAGTTGR</sequence>
<dbReference type="SUPFAM" id="SSF53067">
    <property type="entry name" value="Actin-like ATPase domain"/>
    <property type="match status" value="1"/>
</dbReference>
<evidence type="ECO:0000256" key="1">
    <source>
        <dbReference type="ARBA" id="ARBA00006479"/>
    </source>
</evidence>
<dbReference type="AlphaFoldDB" id="A0A938YFL3"/>
<feature type="region of interest" description="Disordered" evidence="2">
    <location>
        <begin position="1"/>
        <end position="32"/>
    </location>
</feature>
<dbReference type="Pfam" id="PF00480">
    <property type="entry name" value="ROK"/>
    <property type="match status" value="1"/>
</dbReference>
<organism evidence="3 4">
    <name type="scientific">Nakamurella leprariae</name>
    <dbReference type="NCBI Taxonomy" id="2803911"/>
    <lineage>
        <taxon>Bacteria</taxon>
        <taxon>Bacillati</taxon>
        <taxon>Actinomycetota</taxon>
        <taxon>Actinomycetes</taxon>
        <taxon>Nakamurellales</taxon>
        <taxon>Nakamurellaceae</taxon>
        <taxon>Nakamurella</taxon>
    </lineage>
</organism>
<comment type="similarity">
    <text evidence="1">Belongs to the ROK (NagC/XylR) family.</text>
</comment>